<evidence type="ECO:0000256" key="2">
    <source>
        <dbReference type="ARBA" id="ARBA00010331"/>
    </source>
</evidence>
<dbReference type="SUPFAM" id="SSF64182">
    <property type="entry name" value="DHH phosphoesterases"/>
    <property type="match status" value="1"/>
</dbReference>
<dbReference type="InterPro" id="IPR001667">
    <property type="entry name" value="DDH_dom"/>
</dbReference>
<protein>
    <recommendedName>
        <fullName evidence="7">DHHA2 domain-containing protein</fullName>
    </recommendedName>
</protein>
<dbReference type="SMART" id="SM01131">
    <property type="entry name" value="DHHA2"/>
    <property type="match status" value="1"/>
</dbReference>
<accession>A0A3Q1J5J0</accession>
<dbReference type="InterPro" id="IPR038763">
    <property type="entry name" value="DHH_sf"/>
</dbReference>
<dbReference type="InterPro" id="IPR004097">
    <property type="entry name" value="DHHA2"/>
</dbReference>
<evidence type="ECO:0000313" key="8">
    <source>
        <dbReference type="Ensembl" id="ENSATEP00000025553.3"/>
    </source>
</evidence>
<evidence type="ECO:0000256" key="5">
    <source>
        <dbReference type="ARBA" id="ARBA00023211"/>
    </source>
</evidence>
<evidence type="ECO:0000256" key="1">
    <source>
        <dbReference type="ARBA" id="ARBA00001936"/>
    </source>
</evidence>
<dbReference type="Gene3D" id="3.10.310.20">
    <property type="entry name" value="DHHA2 domain"/>
    <property type="match status" value="1"/>
</dbReference>
<reference evidence="8" key="1">
    <citation type="submission" date="2021-04" db="EMBL/GenBank/DDBJ databases">
        <authorList>
            <consortium name="Wellcome Sanger Institute Data Sharing"/>
        </authorList>
    </citation>
    <scope>NUCLEOTIDE SEQUENCE [LARGE SCALE GENOMIC DNA]</scope>
</reference>
<keyword evidence="9" id="KW-1185">Reference proteome</keyword>
<dbReference type="STRING" id="64144.ENSATEP00000025553"/>
<dbReference type="Proteomes" id="UP000265040">
    <property type="component" value="Chromosome 16"/>
</dbReference>
<keyword evidence="3" id="KW-0479">Metal-binding</keyword>
<feature type="region of interest" description="Disordered" evidence="6">
    <location>
        <begin position="368"/>
        <end position="396"/>
    </location>
</feature>
<evidence type="ECO:0000313" key="9">
    <source>
        <dbReference type="Proteomes" id="UP000265040"/>
    </source>
</evidence>
<dbReference type="GO" id="GO:0004309">
    <property type="term" value="F:exopolyphosphatase activity"/>
    <property type="evidence" value="ECO:0007669"/>
    <property type="project" value="TreeGrafter"/>
</dbReference>
<keyword evidence="4" id="KW-0378">Hydrolase</keyword>
<dbReference type="PANTHER" id="PTHR12112:SF47">
    <property type="entry name" value="EXOPOLYPHOSPHATASE PRUNE1"/>
    <property type="match status" value="1"/>
</dbReference>
<evidence type="ECO:0000256" key="4">
    <source>
        <dbReference type="ARBA" id="ARBA00022801"/>
    </source>
</evidence>
<sequence>MEEFLSSCRRTVQANTEQGPGFHVVLGNEACDVDSMVSAVAYAYFLSKTAHSEMLALPLLNIGQSDLLLRSDNIFLLQQTGLSPDLLLFRDQVDLRALQRAGRLQLTLVDHNVLPSSDSDLEGAVVEVIDHHLLEREPSASCPVTVEMVGSCATLVTERIIKKAPQILDQQLAQLLYATVVLDCVNMAPAAGKVTPKDSQYAAALETRFPALPLRGALFQALQNAKFDVSGLNTDQMLLKDMKVVSGSLNIAVSVLYIPLEEFLQRAELDAELSGFCQKFGFDLLLLMTISFTESKEPIRELAVFSLSTGCREQVSLYLEQARNPSLNLCLISSPHLHITAYQQGNSMASRKKVLPIVKDFLTERDEDIRPGDAEYEEDSQVPPTPMNSLVDGCPLDDGLPHISAQDLEEKFRKMEANRGRK</sequence>
<name>A0A3Q1J5J0_ANATE</name>
<dbReference type="Pfam" id="PF01368">
    <property type="entry name" value="DHH"/>
    <property type="match status" value="1"/>
</dbReference>
<dbReference type="Ensembl" id="ENSATET00000025971.3">
    <property type="protein sequence ID" value="ENSATEP00000025553.3"/>
    <property type="gene ID" value="ENSATEG00000017741.3"/>
</dbReference>
<proteinExistence type="inferred from homology"/>
<dbReference type="GeneID" id="113171008"/>
<evidence type="ECO:0000256" key="6">
    <source>
        <dbReference type="SAM" id="MobiDB-lite"/>
    </source>
</evidence>
<comment type="similarity">
    <text evidence="2">Belongs to the PPase class C family. Prune subfamily.</text>
</comment>
<dbReference type="InterPro" id="IPR038222">
    <property type="entry name" value="DHHA2_dom_sf"/>
</dbReference>
<evidence type="ECO:0000256" key="3">
    <source>
        <dbReference type="ARBA" id="ARBA00022723"/>
    </source>
</evidence>
<dbReference type="Gene3D" id="3.90.1640.10">
    <property type="entry name" value="inorganic pyrophosphatase (n-terminal core)"/>
    <property type="match status" value="1"/>
</dbReference>
<dbReference type="GeneTree" id="ENSGT00450000040262"/>
<comment type="cofactor">
    <cofactor evidence="1">
        <name>Mn(2+)</name>
        <dbReference type="ChEBI" id="CHEBI:29035"/>
    </cofactor>
</comment>
<evidence type="ECO:0000259" key="7">
    <source>
        <dbReference type="SMART" id="SM01131"/>
    </source>
</evidence>
<dbReference type="GO" id="GO:0005737">
    <property type="term" value="C:cytoplasm"/>
    <property type="evidence" value="ECO:0007669"/>
    <property type="project" value="InterPro"/>
</dbReference>
<organism evidence="8 9">
    <name type="scientific">Anabas testudineus</name>
    <name type="common">Climbing perch</name>
    <name type="synonym">Anthias testudineus</name>
    <dbReference type="NCBI Taxonomy" id="64144"/>
    <lineage>
        <taxon>Eukaryota</taxon>
        <taxon>Metazoa</taxon>
        <taxon>Chordata</taxon>
        <taxon>Craniata</taxon>
        <taxon>Vertebrata</taxon>
        <taxon>Euteleostomi</taxon>
        <taxon>Actinopterygii</taxon>
        <taxon>Neopterygii</taxon>
        <taxon>Teleostei</taxon>
        <taxon>Neoteleostei</taxon>
        <taxon>Acanthomorphata</taxon>
        <taxon>Anabantaria</taxon>
        <taxon>Anabantiformes</taxon>
        <taxon>Anabantoidei</taxon>
        <taxon>Anabantidae</taxon>
        <taxon>Anabas</taxon>
    </lineage>
</organism>
<dbReference type="FunFam" id="3.90.1640.10:FF:000004">
    <property type="entry name" value="Prune exopolyphosphatase 1"/>
    <property type="match status" value="1"/>
</dbReference>
<reference evidence="8" key="2">
    <citation type="submission" date="2025-08" db="UniProtKB">
        <authorList>
            <consortium name="Ensembl"/>
        </authorList>
    </citation>
    <scope>IDENTIFICATION</scope>
</reference>
<dbReference type="InParanoid" id="A0A3Q1J5J0"/>
<dbReference type="GO" id="GO:0046872">
    <property type="term" value="F:metal ion binding"/>
    <property type="evidence" value="ECO:0007669"/>
    <property type="project" value="UniProtKB-KW"/>
</dbReference>
<feature type="domain" description="DHHA2" evidence="7">
    <location>
        <begin position="219"/>
        <end position="362"/>
    </location>
</feature>
<reference evidence="8" key="3">
    <citation type="submission" date="2025-09" db="UniProtKB">
        <authorList>
            <consortium name="Ensembl"/>
        </authorList>
    </citation>
    <scope>IDENTIFICATION</scope>
</reference>
<dbReference type="PANTHER" id="PTHR12112">
    <property type="entry name" value="BNIP - RELATED"/>
    <property type="match status" value="1"/>
</dbReference>
<dbReference type="CTD" id="563343"/>
<keyword evidence="5" id="KW-0464">Manganese</keyword>
<dbReference type="AlphaFoldDB" id="A0A3Q1J5J0"/>
<dbReference type="Pfam" id="PF02833">
    <property type="entry name" value="DHHA2"/>
    <property type="match status" value="1"/>
</dbReference>
<dbReference type="RefSeq" id="XP_026229142.1">
    <property type="nucleotide sequence ID" value="XM_026373357.1"/>
</dbReference>